<keyword evidence="1" id="KW-0812">Transmembrane</keyword>
<evidence type="ECO:0000313" key="3">
    <source>
        <dbReference type="Proteomes" id="UP000279470"/>
    </source>
</evidence>
<evidence type="ECO:0000256" key="1">
    <source>
        <dbReference type="SAM" id="Phobius"/>
    </source>
</evidence>
<reference evidence="3" key="1">
    <citation type="submission" date="2018-11" db="EMBL/GenBank/DDBJ databases">
        <title>Phylogenetic, genomic, and biogeographic characterization of a novel and ubiquitous marine invertebrate-associated Rickettsiales parasite, Candidatus Marinoinvertebrata rohwerii, gen. nov., sp. nov.</title>
        <authorList>
            <person name="Klinges J.G."/>
            <person name="Rosales S.M."/>
            <person name="Mcminds R."/>
            <person name="Shaver E.C."/>
            <person name="Shantz A."/>
            <person name="Peters E.C."/>
            <person name="Burkepile D.E."/>
            <person name="Silliman B.R."/>
            <person name="Vega Thurber R.L."/>
        </authorList>
    </citation>
    <scope>NUCLEOTIDE SEQUENCE [LARGE SCALE GENOMIC DNA]</scope>
    <source>
        <strain evidence="3">a_cerv_44</strain>
    </source>
</reference>
<accession>A0A429XF41</accession>
<proteinExistence type="predicted"/>
<keyword evidence="3" id="KW-1185">Reference proteome</keyword>
<comment type="caution">
    <text evidence="2">The sequence shown here is derived from an EMBL/GenBank/DDBJ whole genome shotgun (WGS) entry which is preliminary data.</text>
</comment>
<dbReference type="Proteomes" id="UP000279470">
    <property type="component" value="Unassembled WGS sequence"/>
</dbReference>
<evidence type="ECO:0000313" key="2">
    <source>
        <dbReference type="EMBL" id="RST63708.1"/>
    </source>
</evidence>
<protein>
    <submittedName>
        <fullName evidence="2">Uncharacterized protein</fullName>
    </submittedName>
</protein>
<keyword evidence="1" id="KW-0472">Membrane</keyword>
<gene>
    <name evidence="2" type="ORF">EIC27_05395</name>
</gene>
<keyword evidence="1" id="KW-1133">Transmembrane helix</keyword>
<organism evidence="2 3">
    <name type="scientific">Candidatus Aquarickettsia rohweri</name>
    <dbReference type="NCBI Taxonomy" id="2602574"/>
    <lineage>
        <taxon>Bacteria</taxon>
        <taxon>Pseudomonadati</taxon>
        <taxon>Pseudomonadota</taxon>
        <taxon>Alphaproteobacteria</taxon>
        <taxon>Rickettsiales</taxon>
        <taxon>Candidatus Midichloriaceae</taxon>
        <taxon>Candidatus Aquarickettsia</taxon>
    </lineage>
</organism>
<feature type="transmembrane region" description="Helical" evidence="1">
    <location>
        <begin position="38"/>
        <end position="59"/>
    </location>
</feature>
<name>A0A429XF41_9RICK</name>
<sequence>MPRCPYFSAYLEIILLKIIKTTDKKLEIYSKFCHHDVYYSWIATLICDLLAMTIFHLVITRER</sequence>
<dbReference type="EMBL" id="RXFM01000078">
    <property type="protein sequence ID" value="RST63708.1"/>
    <property type="molecule type" value="Genomic_DNA"/>
</dbReference>
<dbReference type="AlphaFoldDB" id="A0A429XF41"/>